<dbReference type="InterPro" id="IPR041628">
    <property type="entry name" value="ChlI/MoxR_AAA_lid"/>
</dbReference>
<dbReference type="Gene3D" id="1.10.8.80">
    <property type="entry name" value="Magnesium chelatase subunit I, C-Terminal domain"/>
    <property type="match status" value="1"/>
</dbReference>
<evidence type="ECO:0000256" key="1">
    <source>
        <dbReference type="SAM" id="MobiDB-lite"/>
    </source>
</evidence>
<dbReference type="EMBL" id="FMYK01000001">
    <property type="protein sequence ID" value="SDB84577.1"/>
    <property type="molecule type" value="Genomic_DNA"/>
</dbReference>
<evidence type="ECO:0000313" key="5">
    <source>
        <dbReference type="Proteomes" id="UP000242317"/>
    </source>
</evidence>
<dbReference type="GO" id="GO:0016887">
    <property type="term" value="F:ATP hydrolysis activity"/>
    <property type="evidence" value="ECO:0007669"/>
    <property type="project" value="InterPro"/>
</dbReference>
<dbReference type="PANTHER" id="PTHR42759">
    <property type="entry name" value="MOXR FAMILY PROTEIN"/>
    <property type="match status" value="1"/>
</dbReference>
<dbReference type="PANTHER" id="PTHR42759:SF5">
    <property type="entry name" value="METHANOL DEHYDROGENASE REGULATOR"/>
    <property type="match status" value="1"/>
</dbReference>
<organism evidence="4 5">
    <name type="scientific">Acinetobacter marinus</name>
    <dbReference type="NCBI Taxonomy" id="281375"/>
    <lineage>
        <taxon>Bacteria</taxon>
        <taxon>Pseudomonadati</taxon>
        <taxon>Pseudomonadota</taxon>
        <taxon>Gammaproteobacteria</taxon>
        <taxon>Moraxellales</taxon>
        <taxon>Moraxellaceae</taxon>
        <taxon>Acinetobacter</taxon>
    </lineage>
</organism>
<evidence type="ECO:0000259" key="3">
    <source>
        <dbReference type="Pfam" id="PF17863"/>
    </source>
</evidence>
<dbReference type="Pfam" id="PF07726">
    <property type="entry name" value="AAA_3"/>
    <property type="match status" value="1"/>
</dbReference>
<dbReference type="SUPFAM" id="SSF52540">
    <property type="entry name" value="P-loop containing nucleoside triphosphate hydrolases"/>
    <property type="match status" value="1"/>
</dbReference>
<keyword evidence="5" id="KW-1185">Reference proteome</keyword>
<dbReference type="InterPro" id="IPR011703">
    <property type="entry name" value="ATPase_AAA-3"/>
</dbReference>
<feature type="domain" description="ChlI/MoxR AAA lid" evidence="3">
    <location>
        <begin position="277"/>
        <end position="324"/>
    </location>
</feature>
<name>A0A1G6GRD0_9GAMM</name>
<dbReference type="InterPro" id="IPR050764">
    <property type="entry name" value="CbbQ/NirQ/NorQ/GpvN"/>
</dbReference>
<dbReference type="AlphaFoldDB" id="A0A1G6GRD0"/>
<evidence type="ECO:0000259" key="2">
    <source>
        <dbReference type="Pfam" id="PF07726"/>
    </source>
</evidence>
<protein>
    <submittedName>
        <fullName evidence="4">MoxR-like ATPase</fullName>
    </submittedName>
</protein>
<dbReference type="Proteomes" id="UP000242317">
    <property type="component" value="Unassembled WGS sequence"/>
</dbReference>
<feature type="region of interest" description="Disordered" evidence="1">
    <location>
        <begin position="1"/>
        <end position="22"/>
    </location>
</feature>
<feature type="compositionally biased region" description="Basic and acidic residues" evidence="1">
    <location>
        <begin position="1"/>
        <end position="12"/>
    </location>
</feature>
<feature type="domain" description="ATPase AAA-3" evidence="2">
    <location>
        <begin position="77"/>
        <end position="207"/>
    </location>
</feature>
<feature type="compositionally biased region" description="Polar residues" evidence="1">
    <location>
        <begin position="13"/>
        <end position="22"/>
    </location>
</feature>
<gene>
    <name evidence="4" type="ORF">SAMN05421749_101319</name>
</gene>
<dbReference type="Gene3D" id="3.40.50.300">
    <property type="entry name" value="P-loop containing nucleotide triphosphate hydrolases"/>
    <property type="match status" value="1"/>
</dbReference>
<dbReference type="PIRSF" id="PIRSF002849">
    <property type="entry name" value="AAA_ATPase_chaperone_MoxR_prd"/>
    <property type="match status" value="1"/>
</dbReference>
<dbReference type="RefSeq" id="WP_092614995.1">
    <property type="nucleotide sequence ID" value="NZ_FMYK01000001.1"/>
</dbReference>
<sequence>MLWSKNKADHPQSFHSNGQVSETQSTEQIEKALAQLQTQLDAIFPKIQSYLDQLNQVVLDKPEQIKLAVCCLIAEGHLLFEDIPGLGKTTLAHALATLSGLHYQRIQFTNDLLPSDILGSNIFHPEKSQFEFNQGAIFSQILLADEINRSSPKTQSALLEAMEEGMVSIEGVRHQLPQPFWVIATQNPLQQSGTYPLPESQLDRFLMRLSMGYPSAEAERALLRGEDRRKLLDQIDSVLSQEDVLRLQALREQVILSDAILDYLQRLTAWTRSKVTGLSTRGLLALKRATQAYALIQGRGYVIHEDVQAVFASVVAHRIHLSEQDLKQALQTIEL</sequence>
<reference evidence="5" key="1">
    <citation type="submission" date="2016-09" db="EMBL/GenBank/DDBJ databases">
        <authorList>
            <person name="Varghese N."/>
            <person name="Submissions S."/>
        </authorList>
    </citation>
    <scope>NUCLEOTIDE SEQUENCE [LARGE SCALE GENOMIC DNA]</scope>
    <source>
        <strain evidence="5">ANC 3699</strain>
    </source>
</reference>
<dbReference type="Pfam" id="PF17863">
    <property type="entry name" value="AAA_lid_2"/>
    <property type="match status" value="1"/>
</dbReference>
<dbReference type="CDD" id="cd00009">
    <property type="entry name" value="AAA"/>
    <property type="match status" value="1"/>
</dbReference>
<evidence type="ECO:0000313" key="4">
    <source>
        <dbReference type="EMBL" id="SDB84577.1"/>
    </source>
</evidence>
<proteinExistence type="predicted"/>
<accession>A0A1G6GRD0</accession>
<dbReference type="InterPro" id="IPR027417">
    <property type="entry name" value="P-loop_NTPase"/>
</dbReference>
<dbReference type="OrthoDB" id="9808397at2"/>
<dbReference type="GO" id="GO:0005524">
    <property type="term" value="F:ATP binding"/>
    <property type="evidence" value="ECO:0007669"/>
    <property type="project" value="InterPro"/>
</dbReference>